<dbReference type="Gene3D" id="1.10.540.10">
    <property type="entry name" value="Acyl-CoA dehydrogenase/oxidase, N-terminal domain"/>
    <property type="match status" value="1"/>
</dbReference>
<comment type="caution">
    <text evidence="7">The sequence shown here is derived from an EMBL/GenBank/DDBJ whole genome shotgun (WGS) entry which is preliminary data.</text>
</comment>
<evidence type="ECO:0000256" key="4">
    <source>
        <dbReference type="ARBA" id="ARBA00022827"/>
    </source>
</evidence>
<accession>A0ABP8JXD5</accession>
<dbReference type="InterPro" id="IPR009075">
    <property type="entry name" value="AcylCo_DH/oxidase_C"/>
</dbReference>
<dbReference type="InterPro" id="IPR013786">
    <property type="entry name" value="AcylCoA_DH/ox_N"/>
</dbReference>
<dbReference type="Pfam" id="PF00441">
    <property type="entry name" value="Acyl-CoA_dh_1"/>
    <property type="match status" value="1"/>
</dbReference>
<dbReference type="PANTHER" id="PTHR43884">
    <property type="entry name" value="ACYL-COA DEHYDROGENASE"/>
    <property type="match status" value="1"/>
</dbReference>
<name>A0ABP8JXD5_9ACTN</name>
<protein>
    <submittedName>
        <fullName evidence="7">Acyl-CoA dehydrogenase family protein</fullName>
    </submittedName>
</protein>
<organism evidence="7 8">
    <name type="scientific">Tsukamurella soli</name>
    <dbReference type="NCBI Taxonomy" id="644556"/>
    <lineage>
        <taxon>Bacteria</taxon>
        <taxon>Bacillati</taxon>
        <taxon>Actinomycetota</taxon>
        <taxon>Actinomycetes</taxon>
        <taxon>Mycobacteriales</taxon>
        <taxon>Tsukamurellaceae</taxon>
        <taxon>Tsukamurella</taxon>
    </lineage>
</organism>
<dbReference type="InterPro" id="IPR037069">
    <property type="entry name" value="AcylCoA_DH/ox_N_sf"/>
</dbReference>
<reference evidence="8" key="1">
    <citation type="journal article" date="2019" name="Int. J. Syst. Evol. Microbiol.">
        <title>The Global Catalogue of Microorganisms (GCM) 10K type strain sequencing project: providing services to taxonomists for standard genome sequencing and annotation.</title>
        <authorList>
            <consortium name="The Broad Institute Genomics Platform"/>
            <consortium name="The Broad Institute Genome Sequencing Center for Infectious Disease"/>
            <person name="Wu L."/>
            <person name="Ma J."/>
        </authorList>
    </citation>
    <scope>NUCLEOTIDE SEQUENCE [LARGE SCALE GENOMIC DNA]</scope>
    <source>
        <strain evidence="8">JCM 17688</strain>
    </source>
</reference>
<evidence type="ECO:0000313" key="8">
    <source>
        <dbReference type="Proteomes" id="UP001500635"/>
    </source>
</evidence>
<dbReference type="InterPro" id="IPR046373">
    <property type="entry name" value="Acyl-CoA_Oxase/DH_mid-dom_sf"/>
</dbReference>
<evidence type="ECO:0000259" key="6">
    <source>
        <dbReference type="Pfam" id="PF02771"/>
    </source>
</evidence>
<evidence type="ECO:0000313" key="7">
    <source>
        <dbReference type="EMBL" id="GAA4397433.1"/>
    </source>
</evidence>
<dbReference type="Pfam" id="PF02771">
    <property type="entry name" value="Acyl-CoA_dh_N"/>
    <property type="match status" value="1"/>
</dbReference>
<dbReference type="SUPFAM" id="SSF47203">
    <property type="entry name" value="Acyl-CoA dehydrogenase C-terminal domain-like"/>
    <property type="match status" value="1"/>
</dbReference>
<dbReference type="PIRSF" id="PIRSF016578">
    <property type="entry name" value="HsaA"/>
    <property type="match status" value="1"/>
</dbReference>
<proteinExistence type="inferred from homology"/>
<dbReference type="Proteomes" id="UP001500635">
    <property type="component" value="Unassembled WGS sequence"/>
</dbReference>
<feature type="domain" description="Acyl-CoA dehydrogenase/oxidase N-terminal" evidence="6">
    <location>
        <begin position="27"/>
        <end position="95"/>
    </location>
</feature>
<evidence type="ECO:0000256" key="2">
    <source>
        <dbReference type="ARBA" id="ARBA00009347"/>
    </source>
</evidence>
<gene>
    <name evidence="7" type="ORF">GCM10023147_32780</name>
</gene>
<dbReference type="InterPro" id="IPR036250">
    <property type="entry name" value="AcylCo_DH-like_C"/>
</dbReference>
<evidence type="ECO:0000256" key="1">
    <source>
        <dbReference type="ARBA" id="ARBA00001974"/>
    </source>
</evidence>
<comment type="cofactor">
    <cofactor evidence="1">
        <name>FAD</name>
        <dbReference type="ChEBI" id="CHEBI:57692"/>
    </cofactor>
</comment>
<comment type="similarity">
    <text evidence="2">Belongs to the acyl-CoA dehydrogenase family.</text>
</comment>
<dbReference type="PANTHER" id="PTHR43884:SF12">
    <property type="entry name" value="ISOVALERYL-COA DEHYDROGENASE, MITOCHONDRIAL-RELATED"/>
    <property type="match status" value="1"/>
</dbReference>
<dbReference type="Gene3D" id="1.20.140.10">
    <property type="entry name" value="Butyryl-CoA Dehydrogenase, subunit A, domain 3"/>
    <property type="match status" value="1"/>
</dbReference>
<keyword evidence="3" id="KW-0285">Flavoprotein</keyword>
<sequence length="390" mass="41092">MGVSTELTDTTSSSGLDCTEAVAAATAAAAEVDRDARFPHEAVEAMRGAGLLSASLPTELGGRSSSITALADVARRLGAACSSAGMVFAMHHTQALSLRFHAATGPIADLTRHIAETEALLASSTTEITTGGDTGSSTCAVEPDGDGVRLEKNAPVISYGAYADYICATARRSPDSPPTDQVLVVCPRDDTELEQTSQWNTLGFRGTCSPGFLLRARTIPDHVVPVDYATISSHTMLPSSHTLWGSVWLGIADAAVDKARAQVRSAARRTPGQTPPQAAKLADLLVIHQRFESSVATEIRRYEQFLASGEAEPTIGFAIAMNNLKLNTSLAVVDVVTGALALTGINGYREDHAASMGRLLRDAYGPQVMVSNDRIRANNAKLVLAYRGRA</sequence>
<keyword evidence="8" id="KW-1185">Reference proteome</keyword>
<feature type="domain" description="Acyl-CoA dehydrogenase/oxidase C-terminal" evidence="5">
    <location>
        <begin position="245"/>
        <end position="364"/>
    </location>
</feature>
<evidence type="ECO:0000259" key="5">
    <source>
        <dbReference type="Pfam" id="PF00441"/>
    </source>
</evidence>
<dbReference type="InterPro" id="IPR009100">
    <property type="entry name" value="AcylCoA_DH/oxidase_NM_dom_sf"/>
</dbReference>
<dbReference type="SUPFAM" id="SSF56645">
    <property type="entry name" value="Acyl-CoA dehydrogenase NM domain-like"/>
    <property type="match status" value="1"/>
</dbReference>
<dbReference type="EMBL" id="BAABFR010000055">
    <property type="protein sequence ID" value="GAA4397433.1"/>
    <property type="molecule type" value="Genomic_DNA"/>
</dbReference>
<evidence type="ECO:0000256" key="3">
    <source>
        <dbReference type="ARBA" id="ARBA00022630"/>
    </source>
</evidence>
<dbReference type="Gene3D" id="2.40.110.10">
    <property type="entry name" value="Butyryl-CoA Dehydrogenase, subunit A, domain 2"/>
    <property type="match status" value="1"/>
</dbReference>
<keyword evidence="4" id="KW-0274">FAD</keyword>